<feature type="compositionally biased region" description="Basic and acidic residues" evidence="8">
    <location>
        <begin position="79"/>
        <end position="96"/>
    </location>
</feature>
<dbReference type="OrthoDB" id="2119217at2759"/>
<feature type="region of interest" description="Disordered" evidence="8">
    <location>
        <begin position="1"/>
        <end position="133"/>
    </location>
</feature>
<keyword evidence="10" id="KW-1185">Reference proteome</keyword>
<dbReference type="EMBL" id="JACMRX010000003">
    <property type="protein sequence ID" value="KAF7993092.1"/>
    <property type="molecule type" value="Genomic_DNA"/>
</dbReference>
<dbReference type="AlphaFoldDB" id="A0A835CRA5"/>
<keyword evidence="7" id="KW-0966">Cell projection</keyword>
<evidence type="ECO:0000256" key="2">
    <source>
        <dbReference type="ARBA" id="ARBA00007700"/>
    </source>
</evidence>
<dbReference type="InterPro" id="IPR022088">
    <property type="entry name" value="Intraflagellar_transp_cmplxB"/>
</dbReference>
<feature type="compositionally biased region" description="Basic and acidic residues" evidence="8">
    <location>
        <begin position="1"/>
        <end position="18"/>
    </location>
</feature>
<organism evidence="9 10">
    <name type="scientific">Aphidius gifuensis</name>
    <name type="common">Parasitoid wasp</name>
    <dbReference type="NCBI Taxonomy" id="684658"/>
    <lineage>
        <taxon>Eukaryota</taxon>
        <taxon>Metazoa</taxon>
        <taxon>Ecdysozoa</taxon>
        <taxon>Arthropoda</taxon>
        <taxon>Hexapoda</taxon>
        <taxon>Insecta</taxon>
        <taxon>Pterygota</taxon>
        <taxon>Neoptera</taxon>
        <taxon>Endopterygota</taxon>
        <taxon>Hymenoptera</taxon>
        <taxon>Apocrita</taxon>
        <taxon>Ichneumonoidea</taxon>
        <taxon>Braconidae</taxon>
        <taxon>Aphidiinae</taxon>
        <taxon>Aphidius</taxon>
    </lineage>
</organism>
<comment type="similarity">
    <text evidence="2">Belongs to the IFT46 family.</text>
</comment>
<evidence type="ECO:0000256" key="5">
    <source>
        <dbReference type="ARBA" id="ARBA00023069"/>
    </source>
</evidence>
<dbReference type="GO" id="GO:0042073">
    <property type="term" value="P:intraciliary transport"/>
    <property type="evidence" value="ECO:0007669"/>
    <property type="project" value="InterPro"/>
</dbReference>
<dbReference type="GO" id="GO:0060271">
    <property type="term" value="P:cilium assembly"/>
    <property type="evidence" value="ECO:0007669"/>
    <property type="project" value="TreeGrafter"/>
</dbReference>
<gene>
    <name evidence="9" type="ORF">HCN44_005873</name>
</gene>
<evidence type="ECO:0000256" key="3">
    <source>
        <dbReference type="ARBA" id="ARBA00017206"/>
    </source>
</evidence>
<feature type="compositionally biased region" description="Polar residues" evidence="8">
    <location>
        <begin position="62"/>
        <end position="77"/>
    </location>
</feature>
<feature type="compositionally biased region" description="Basic and acidic residues" evidence="8">
    <location>
        <begin position="41"/>
        <end position="57"/>
    </location>
</feature>
<proteinExistence type="inferred from homology"/>
<sequence length="352" mass="40425">MNNKIDWTKKSGNQERQNDLSNTNFEDTSDSEDDNMLPMSKKYDESIVVRNAEEIKSPVHSRPTTMKKSTPKTLSNEQSDDHFEINSPREKSEYQRKLSGPDSSYEKPVKIESDLSDSEETDDDDIQGSSIKKPIELYNPKDFEDLEVSAEVKELFQNITRYTPQKIELNYKLAPHIPDYIPAVGDIDGFLKIPRPDGIDDKLGLIVLDEPCSNQSDPAVLHLKLRSQSKSADPRKQTLIKRIDDAENNHKAIDKWIEDMNQLHRSKHPPSVRINTQMPDIDTLMQQWPTQVEDKLNDAQIDLSKLDCDLPNLVDIVCNLIDIPVQPDTRIESLHTLFTLFLEVRNISDRNF</sequence>
<dbReference type="Pfam" id="PF12317">
    <property type="entry name" value="IFT46_B_C"/>
    <property type="match status" value="1"/>
</dbReference>
<evidence type="ECO:0000256" key="8">
    <source>
        <dbReference type="SAM" id="MobiDB-lite"/>
    </source>
</evidence>
<feature type="compositionally biased region" description="Basic and acidic residues" evidence="8">
    <location>
        <begin position="104"/>
        <end position="113"/>
    </location>
</feature>
<dbReference type="PANTHER" id="PTHR13376:SF0">
    <property type="entry name" value="INTRAFLAGELLAR TRANSPORT PROTEIN 46 HOMOLOG"/>
    <property type="match status" value="1"/>
</dbReference>
<dbReference type="GO" id="GO:0005815">
    <property type="term" value="C:microtubule organizing center"/>
    <property type="evidence" value="ECO:0007669"/>
    <property type="project" value="TreeGrafter"/>
</dbReference>
<dbReference type="Proteomes" id="UP000639338">
    <property type="component" value="Unassembled WGS sequence"/>
</dbReference>
<keyword evidence="4" id="KW-0963">Cytoplasm</keyword>
<dbReference type="GO" id="GO:0031514">
    <property type="term" value="C:motile cilium"/>
    <property type="evidence" value="ECO:0007669"/>
    <property type="project" value="TreeGrafter"/>
</dbReference>
<dbReference type="PANTHER" id="PTHR13376">
    <property type="entry name" value="INTRAFLAGELLAR TRANSPORT PROTEIN 46 HOMOLOG"/>
    <property type="match status" value="1"/>
</dbReference>
<protein>
    <recommendedName>
        <fullName evidence="3">Intraflagellar transport protein 46 homolog</fullName>
    </recommendedName>
</protein>
<accession>A0A835CRA5</accession>
<evidence type="ECO:0000313" key="10">
    <source>
        <dbReference type="Proteomes" id="UP000639338"/>
    </source>
</evidence>
<keyword evidence="5" id="KW-0969">Cilium</keyword>
<evidence type="ECO:0000256" key="7">
    <source>
        <dbReference type="ARBA" id="ARBA00023273"/>
    </source>
</evidence>
<name>A0A835CRA5_APHGI</name>
<evidence type="ECO:0000313" key="9">
    <source>
        <dbReference type="EMBL" id="KAF7993092.1"/>
    </source>
</evidence>
<evidence type="ECO:0000256" key="6">
    <source>
        <dbReference type="ARBA" id="ARBA00023212"/>
    </source>
</evidence>
<comment type="caution">
    <text evidence="9">The sequence shown here is derived from an EMBL/GenBank/DDBJ whole genome shotgun (WGS) entry which is preliminary data.</text>
</comment>
<dbReference type="GO" id="GO:0030992">
    <property type="term" value="C:intraciliary transport particle B"/>
    <property type="evidence" value="ECO:0007669"/>
    <property type="project" value="TreeGrafter"/>
</dbReference>
<reference evidence="9 10" key="1">
    <citation type="submission" date="2020-08" db="EMBL/GenBank/DDBJ databases">
        <title>Aphidius gifuensis genome sequencing and assembly.</title>
        <authorList>
            <person name="Du Z."/>
        </authorList>
    </citation>
    <scope>NUCLEOTIDE SEQUENCE [LARGE SCALE GENOMIC DNA]</scope>
    <source>
        <strain evidence="9">YNYX2018</strain>
        <tissue evidence="9">Adults</tissue>
    </source>
</reference>
<keyword evidence="6" id="KW-0206">Cytoskeleton</keyword>
<evidence type="ECO:0000256" key="4">
    <source>
        <dbReference type="ARBA" id="ARBA00022490"/>
    </source>
</evidence>
<evidence type="ECO:0000256" key="1">
    <source>
        <dbReference type="ARBA" id="ARBA00004120"/>
    </source>
</evidence>
<feature type="compositionally biased region" description="Acidic residues" evidence="8">
    <location>
        <begin position="114"/>
        <end position="126"/>
    </location>
</feature>
<comment type="subcellular location">
    <subcellularLocation>
        <location evidence="1">Cytoplasm</location>
        <location evidence="1">Cytoskeleton</location>
        <location evidence="1">Cilium basal body</location>
    </subcellularLocation>
</comment>